<reference evidence="1" key="1">
    <citation type="submission" date="2014-09" db="EMBL/GenBank/DDBJ databases">
        <authorList>
            <person name="Probst J Alexander"/>
        </authorList>
    </citation>
    <scope>NUCLEOTIDE SEQUENCE</scope>
</reference>
<evidence type="ECO:0000313" key="1">
    <source>
        <dbReference type="EMBL" id="CEG13332.1"/>
    </source>
</evidence>
<dbReference type="SUPFAM" id="SSF52317">
    <property type="entry name" value="Class I glutamine amidotransferase-like"/>
    <property type="match status" value="1"/>
</dbReference>
<dbReference type="InterPro" id="IPR029062">
    <property type="entry name" value="Class_I_gatase-like"/>
</dbReference>
<sequence>MSKIIKNYGFEHHNINKGVTFVSLLGVLLLAFLFILSPAVYAVDYPNSSQLCLTNQTDPSDVSSCFKQNLNLVYNDYHEYADKFSASTFTKNGNNYLKGTFISNITTPLNLANNFSVNQSYAPQKRNICIFQSNVKDDSPLHNEVTYGRLPLQGFVSNFLGRESTLVTETDIVNGNLSNCDVFLIPAIQHGPSNNVTMWVDRIKENLTSAGLLNLKNFVSNGGSIFAESDGMYILQMANITKNNTVNLTDDNRLLGSSSKAYIQFNNFTNPASFGYNNSNFSAYTVGDPKINLSADLNLTSVANFSGRLIYQNGSSDNYTGTALAYKDFGNGRVYLSVPHLNSNVETQRALAFIITYGISERMEFERNISLTDLPNFYFDANNVLVIPALESNINLSVSALFGNTWNTTLSNVRMRININELFQLDPNTNFLHTNK</sequence>
<protein>
    <submittedName>
        <fullName evidence="1">Uncharacterized protein</fullName>
    </submittedName>
</protein>
<dbReference type="EMBL" id="CCXY01000302">
    <property type="protein sequence ID" value="CEG13332.1"/>
    <property type="molecule type" value="Genomic_DNA"/>
</dbReference>
<dbReference type="AlphaFoldDB" id="A0A098EBF5"/>
<name>A0A098EBF5_9ZZZZ</name>
<proteinExistence type="predicted"/>
<organism evidence="1">
    <name type="scientific">groundwater metagenome</name>
    <dbReference type="NCBI Taxonomy" id="717931"/>
    <lineage>
        <taxon>unclassified sequences</taxon>
        <taxon>metagenomes</taxon>
        <taxon>ecological metagenomes</taxon>
    </lineage>
</organism>
<accession>A0A098EBF5</accession>
<gene>
    <name evidence="1" type="ORF">MSIBF_A3700005</name>
</gene>